<proteinExistence type="predicted"/>
<name>A0A6G8R5L5_9CAUD</name>
<protein>
    <submittedName>
        <fullName evidence="1">Uncharacterized protein</fullName>
    </submittedName>
</protein>
<dbReference type="Proteomes" id="UP000502617">
    <property type="component" value="Segment"/>
</dbReference>
<dbReference type="GeneID" id="77945206"/>
<dbReference type="KEGG" id="vg:77945206"/>
<keyword evidence="2" id="KW-1185">Reference proteome</keyword>
<accession>A0A6G8R5L5</accession>
<dbReference type="EMBL" id="MT162466">
    <property type="protein sequence ID" value="QIN96672.1"/>
    <property type="molecule type" value="Genomic_DNA"/>
</dbReference>
<organism evidence="1 2">
    <name type="scientific">Synechococcus phage S-N03</name>
    <dbReference type="NCBI Taxonomy" id="2718943"/>
    <lineage>
        <taxon>Viruses</taxon>
        <taxon>Duplodnaviria</taxon>
        <taxon>Heunggongvirae</taxon>
        <taxon>Uroviricota</taxon>
        <taxon>Caudoviricetes</taxon>
        <taxon>Pantevenvirales</taxon>
        <taxon>Kyanoviridae</taxon>
        <taxon>Huanghaivirus</taxon>
        <taxon>Huanghaivirus snothree</taxon>
    </lineage>
</organism>
<evidence type="ECO:0000313" key="2">
    <source>
        <dbReference type="Proteomes" id="UP000502617"/>
    </source>
</evidence>
<reference evidence="1 2" key="1">
    <citation type="submission" date="2020-03" db="EMBL/GenBank/DDBJ databases">
        <title>The Isolation and Genome Sequence of a Novel Cyanophage S-N03 from the Huanghai Sea, China.</title>
        <authorList>
            <person name="Jiang T."/>
        </authorList>
    </citation>
    <scope>NUCLEOTIDE SEQUENCE [LARGE SCALE GENOMIC DNA]</scope>
</reference>
<dbReference type="RefSeq" id="YP_010669052.1">
    <property type="nucleotide sequence ID" value="NC_070959.1"/>
</dbReference>
<sequence length="62" mass="6978">MNNLNNAKLIGDTFTKVGLRYNADDNTFTEYTYEQKALACEVNLKSQLTCAFVGDLFAEMFA</sequence>
<evidence type="ECO:0000313" key="1">
    <source>
        <dbReference type="EMBL" id="QIN96672.1"/>
    </source>
</evidence>